<feature type="transmembrane region" description="Helical" evidence="1">
    <location>
        <begin position="7"/>
        <end position="25"/>
    </location>
</feature>
<dbReference type="InParanoid" id="A0A5R8QBC4"/>
<gene>
    <name evidence="2" type="ORF">FEZ08_06675</name>
</gene>
<dbReference type="AlphaFoldDB" id="A0A5R8QBC4"/>
<name>A0A5R8QBC4_9FIRM</name>
<organism evidence="2 3">
    <name type="scientific">Culicoidibacter larvae</name>
    <dbReference type="NCBI Taxonomy" id="2579976"/>
    <lineage>
        <taxon>Bacteria</taxon>
        <taxon>Bacillati</taxon>
        <taxon>Bacillota</taxon>
        <taxon>Culicoidibacteria</taxon>
        <taxon>Culicoidibacterales</taxon>
        <taxon>Culicoidibacteraceae</taxon>
        <taxon>Culicoidibacter</taxon>
    </lineage>
</organism>
<keyword evidence="1" id="KW-1133">Transmembrane helix</keyword>
<keyword evidence="3" id="KW-1185">Reference proteome</keyword>
<comment type="caution">
    <text evidence="2">The sequence shown here is derived from an EMBL/GenBank/DDBJ whole genome shotgun (WGS) entry which is preliminary data.</text>
</comment>
<reference evidence="2 3" key="1">
    <citation type="submission" date="2019-05" db="EMBL/GenBank/DDBJ databases">
        <title>Culicoidintestinum kansasii gen. nov., sp. nov. from the gastrointestinal tract of the biting midge, Culicoides sonorensis.</title>
        <authorList>
            <person name="Neupane S."/>
            <person name="Ghosh A."/>
            <person name="Gunther S."/>
            <person name="Martin K."/>
            <person name="Zurek L."/>
        </authorList>
    </citation>
    <scope>NUCLEOTIDE SEQUENCE [LARGE SCALE GENOMIC DNA]</scope>
    <source>
        <strain evidence="2 3">CS-1</strain>
    </source>
</reference>
<sequence>MNKSKSVIFFVCALIVFAIGIYRWQTDSQTALLILVLAVLGAGYAVFQFFATPHDAAEILADGVKVIGFPEIAWEDIRELDYVENYISPLRANQMVTFLSLTISDAYKASLTDHQTRLLKQNHHQYECDLAIFAVKKTRLGDAYDQIEAHMAVKY</sequence>
<dbReference type="Proteomes" id="UP000306912">
    <property type="component" value="Unassembled WGS sequence"/>
</dbReference>
<evidence type="ECO:0000313" key="3">
    <source>
        <dbReference type="Proteomes" id="UP000306912"/>
    </source>
</evidence>
<dbReference type="EMBL" id="VBWP01000005">
    <property type="protein sequence ID" value="TLG73812.1"/>
    <property type="molecule type" value="Genomic_DNA"/>
</dbReference>
<accession>A0A5R8QBC4</accession>
<dbReference type="RefSeq" id="WP_138190949.1">
    <property type="nucleotide sequence ID" value="NZ_VBWP01000005.1"/>
</dbReference>
<keyword evidence="1" id="KW-0472">Membrane</keyword>
<feature type="transmembrane region" description="Helical" evidence="1">
    <location>
        <begin position="31"/>
        <end position="51"/>
    </location>
</feature>
<keyword evidence="1" id="KW-0812">Transmembrane</keyword>
<proteinExistence type="predicted"/>
<protein>
    <submittedName>
        <fullName evidence="2">Uncharacterized protein</fullName>
    </submittedName>
</protein>
<evidence type="ECO:0000313" key="2">
    <source>
        <dbReference type="EMBL" id="TLG73812.1"/>
    </source>
</evidence>
<evidence type="ECO:0000256" key="1">
    <source>
        <dbReference type="SAM" id="Phobius"/>
    </source>
</evidence>